<dbReference type="EMBL" id="JAEKFT010000006">
    <property type="protein sequence ID" value="MBT0961064.1"/>
    <property type="molecule type" value="Genomic_DNA"/>
</dbReference>
<dbReference type="Pfam" id="PF05787">
    <property type="entry name" value="PhoX"/>
    <property type="match status" value="2"/>
</dbReference>
<organism evidence="1 2">
    <name type="scientific">Denitromonas iodatirespirans</name>
    <dbReference type="NCBI Taxonomy" id="2795389"/>
    <lineage>
        <taxon>Bacteria</taxon>
        <taxon>Pseudomonadati</taxon>
        <taxon>Pseudomonadota</taxon>
        <taxon>Betaproteobacteria</taxon>
        <taxon>Rhodocyclales</taxon>
        <taxon>Zoogloeaceae</taxon>
        <taxon>Denitromonas</taxon>
    </lineage>
</organism>
<dbReference type="RefSeq" id="WP_214360819.1">
    <property type="nucleotide sequence ID" value="NZ_JAEKFT010000006.1"/>
</dbReference>
<proteinExistence type="predicted"/>
<dbReference type="PROSITE" id="PS51318">
    <property type="entry name" value="TAT"/>
    <property type="match status" value="1"/>
</dbReference>
<protein>
    <submittedName>
        <fullName evidence="1">DUF839 domain-containing protein</fullName>
    </submittedName>
</protein>
<evidence type="ECO:0000313" key="1">
    <source>
        <dbReference type="EMBL" id="MBT0961064.1"/>
    </source>
</evidence>
<name>A0A944D6X6_DENI1</name>
<evidence type="ECO:0000313" key="2">
    <source>
        <dbReference type="Proteomes" id="UP000694660"/>
    </source>
</evidence>
<dbReference type="InterPro" id="IPR008557">
    <property type="entry name" value="PhoX"/>
</dbReference>
<sequence>MSLRHDDHLDIFRELTQGESAGHMDPHWSFSRRGFLKSSVAGSAALAMPFAALSGKANAVSLPYSPDYGPLAPVADEATGLPLLQLPAGFKYWSFGWTGDIMSDGRPTPAVHDGMAVVASDANKIVLVRNHEQGGTSGSFASPKVTYDAACDGGTTTLMFAPRLEQWVGAYASISGTIRNCAGGPTPWNSWITCEETSNGTHTGSAYTKQHGYCFDVPAVGAARPVPLTDMGCFSHEAVAVDPVTGIIYETEDSTPSGFYRFIPNMPGNPAAGGRLQMMRLAAAHNASITLLGTSYGYFNTGAAGMVAGMSWDVDWVDIDEPNKPFVSGTSYGGVRAQGLVQGASSIVRGEGCWYGNGVIYVCSTSGGSARQGQIFAYDPRRETFTLVFESSGASVVNNPDNIAWSPRGSLILCEDGSRSPQMLHGLTLDGTVFPFCANNMNFSASGMGSYTRPSGRVFGNNYTGSEVAGATFHNEWLFFNIQSPGVTFAVTGPWDNGAL</sequence>
<reference evidence="2" key="1">
    <citation type="journal article" date="2022" name="ISME J.">
        <title>Genetic and phylogenetic analysis of dissimilatory iodate-reducing bacteria identifies potential niches across the world's oceans.</title>
        <authorList>
            <person name="Reyes-Umana V."/>
            <person name="Henning Z."/>
            <person name="Lee K."/>
            <person name="Barnum T.P."/>
            <person name="Coates J.D."/>
        </authorList>
    </citation>
    <scope>NUCLEOTIDE SEQUENCE [LARGE SCALE GENOMIC DNA]</scope>
    <source>
        <strain evidence="2">IR12</strain>
    </source>
</reference>
<accession>A0A944D6X6</accession>
<dbReference type="SUPFAM" id="SSF82171">
    <property type="entry name" value="DPP6 N-terminal domain-like"/>
    <property type="match status" value="1"/>
</dbReference>
<keyword evidence="2" id="KW-1185">Reference proteome</keyword>
<dbReference type="InterPro" id="IPR006311">
    <property type="entry name" value="TAT_signal"/>
</dbReference>
<dbReference type="AlphaFoldDB" id="A0A944D6X6"/>
<comment type="caution">
    <text evidence="1">The sequence shown here is derived from an EMBL/GenBank/DDBJ whole genome shotgun (WGS) entry which is preliminary data.</text>
</comment>
<gene>
    <name evidence="1" type="ORF">I8J34_07725</name>
</gene>
<dbReference type="Proteomes" id="UP000694660">
    <property type="component" value="Unassembled WGS sequence"/>
</dbReference>
<dbReference type="PANTHER" id="PTHR35399:SF4">
    <property type="entry name" value="MEMBRANE PROTEIN"/>
    <property type="match status" value="1"/>
</dbReference>
<dbReference type="PANTHER" id="PTHR35399">
    <property type="entry name" value="SLR8030 PROTEIN"/>
    <property type="match status" value="1"/>
</dbReference>